<evidence type="ECO:0000313" key="1">
    <source>
        <dbReference type="EMBL" id="GBM10205.1"/>
    </source>
</evidence>
<protein>
    <submittedName>
        <fullName evidence="1">Uncharacterized protein</fullName>
    </submittedName>
</protein>
<proteinExistence type="predicted"/>
<reference evidence="1 2" key="1">
    <citation type="journal article" date="2019" name="Sci. Rep.">
        <title>Orb-weaving spider Araneus ventricosus genome elucidates the spidroin gene catalogue.</title>
        <authorList>
            <person name="Kono N."/>
            <person name="Nakamura H."/>
            <person name="Ohtoshi R."/>
            <person name="Moran D.A.P."/>
            <person name="Shinohara A."/>
            <person name="Yoshida Y."/>
            <person name="Fujiwara M."/>
            <person name="Mori M."/>
            <person name="Tomita M."/>
            <person name="Arakawa K."/>
        </authorList>
    </citation>
    <scope>NUCLEOTIDE SEQUENCE [LARGE SCALE GENOMIC DNA]</scope>
</reference>
<evidence type="ECO:0000313" key="2">
    <source>
        <dbReference type="Proteomes" id="UP000499080"/>
    </source>
</evidence>
<dbReference type="Proteomes" id="UP000499080">
    <property type="component" value="Unassembled WGS sequence"/>
</dbReference>
<dbReference type="AlphaFoldDB" id="A0A4Y2D3R0"/>
<gene>
    <name evidence="1" type="ORF">AVEN_184693_1</name>
</gene>
<keyword evidence="2" id="KW-1185">Reference proteome</keyword>
<comment type="caution">
    <text evidence="1">The sequence shown here is derived from an EMBL/GenBank/DDBJ whole genome shotgun (WGS) entry which is preliminary data.</text>
</comment>
<name>A0A4Y2D3R0_ARAVE</name>
<sequence length="90" mass="10706">MMYQISFPRNETSLASSRTWFIRADRAKIRREVEWNLIEGWRDGRASGLHPHQQPINALRKWQVRKWASLKNADRNFLEVESSSLIACHR</sequence>
<accession>A0A4Y2D3R0</accession>
<organism evidence="1 2">
    <name type="scientific">Araneus ventricosus</name>
    <name type="common">Orbweaver spider</name>
    <name type="synonym">Epeira ventricosa</name>
    <dbReference type="NCBI Taxonomy" id="182803"/>
    <lineage>
        <taxon>Eukaryota</taxon>
        <taxon>Metazoa</taxon>
        <taxon>Ecdysozoa</taxon>
        <taxon>Arthropoda</taxon>
        <taxon>Chelicerata</taxon>
        <taxon>Arachnida</taxon>
        <taxon>Araneae</taxon>
        <taxon>Araneomorphae</taxon>
        <taxon>Entelegynae</taxon>
        <taxon>Araneoidea</taxon>
        <taxon>Araneidae</taxon>
        <taxon>Araneus</taxon>
    </lineage>
</organism>
<dbReference type="EMBL" id="BGPR01165092">
    <property type="protein sequence ID" value="GBM10205.1"/>
    <property type="molecule type" value="Genomic_DNA"/>
</dbReference>